<evidence type="ECO:0000313" key="3">
    <source>
        <dbReference type="EMBL" id="NEB21936.1"/>
    </source>
</evidence>
<dbReference type="RefSeq" id="WP_164143351.1">
    <property type="nucleotide sequence ID" value="NZ_JAAGMB010000866.1"/>
</dbReference>
<dbReference type="PANTHER" id="PTHR40758">
    <property type="entry name" value="CONSERVED PROTEIN"/>
    <property type="match status" value="1"/>
</dbReference>
<feature type="domain" description="MDMPI C-terminal" evidence="1">
    <location>
        <begin position="153"/>
        <end position="257"/>
    </location>
</feature>
<dbReference type="EMBL" id="JAAGMB010000866">
    <property type="protein sequence ID" value="NEB21936.1"/>
    <property type="molecule type" value="Genomic_DNA"/>
</dbReference>
<comment type="caution">
    <text evidence="3">The sequence shown here is derived from an EMBL/GenBank/DDBJ whole genome shotgun (WGS) entry which is preliminary data.</text>
</comment>
<keyword evidence="3" id="KW-0413">Isomerase</keyword>
<dbReference type="NCBIfam" id="TIGR03083">
    <property type="entry name" value="maleylpyruvate isomerase family mycothiol-dependent enzyme"/>
    <property type="match status" value="1"/>
</dbReference>
<dbReference type="SUPFAM" id="SSF109854">
    <property type="entry name" value="DinB/YfiT-like putative metalloenzymes"/>
    <property type="match status" value="1"/>
</dbReference>
<organism evidence="3 4">
    <name type="scientific">Streptomyces coelicoflavus</name>
    <dbReference type="NCBI Taxonomy" id="285562"/>
    <lineage>
        <taxon>Bacteria</taxon>
        <taxon>Bacillati</taxon>
        <taxon>Actinomycetota</taxon>
        <taxon>Actinomycetes</taxon>
        <taxon>Kitasatosporales</taxon>
        <taxon>Streptomycetaceae</taxon>
        <taxon>Streptomyces</taxon>
    </lineage>
</organism>
<dbReference type="PANTHER" id="PTHR40758:SF1">
    <property type="entry name" value="CONSERVED PROTEIN"/>
    <property type="match status" value="1"/>
</dbReference>
<reference evidence="3 4" key="1">
    <citation type="submission" date="2020-01" db="EMBL/GenBank/DDBJ databases">
        <title>Insect and environment-associated Actinomycetes.</title>
        <authorList>
            <person name="Currrie C."/>
            <person name="Chevrette M."/>
            <person name="Carlson C."/>
            <person name="Stubbendieck R."/>
            <person name="Wendt-Pienkowski E."/>
        </authorList>
    </citation>
    <scope>NUCLEOTIDE SEQUENCE [LARGE SCALE GENOMIC DNA]</scope>
    <source>
        <strain evidence="3 4">SID14172</strain>
    </source>
</reference>
<dbReference type="Pfam" id="PF11716">
    <property type="entry name" value="MDMPI_N"/>
    <property type="match status" value="1"/>
</dbReference>
<dbReference type="InterPro" id="IPR017517">
    <property type="entry name" value="Maleyloyr_isom"/>
</dbReference>
<dbReference type="InterPro" id="IPR034660">
    <property type="entry name" value="DinB/YfiT-like"/>
</dbReference>
<sequence length="266" mass="28663">MTLLAHERYCDEIVHQVGRLGAVVTSGADLSATVPTCPDWTLEELVRHVGRALRWTGLIVGTRAEEEVPMDRVPGNEGPAATGDAAALETWLAESGEVVVGALREAGPDARAWSWAGVDTAGFWARRMTHEIVVHGADAVLAAGLPLQPVAADVAADAVDEWLDIVRFVQRVLPGTAAKELRSPGSSIHLHATDTPAELNAEWLIELPDEGITWRRGHEKATVALRGPLTDVLMSFYGRLPLDAPGLEVLGDRKLLELWLEKATFG</sequence>
<dbReference type="GO" id="GO:0005886">
    <property type="term" value="C:plasma membrane"/>
    <property type="evidence" value="ECO:0007669"/>
    <property type="project" value="TreeGrafter"/>
</dbReference>
<keyword evidence="3" id="KW-0670">Pyruvate</keyword>
<accession>A0A6N9UZ74</accession>
<dbReference type="InterPro" id="IPR010872">
    <property type="entry name" value="MDMPI_C-term_domain"/>
</dbReference>
<keyword evidence="4" id="KW-1185">Reference proteome</keyword>
<feature type="domain" description="Mycothiol-dependent maleylpyruvate isomerase metal-binding" evidence="2">
    <location>
        <begin position="12"/>
        <end position="139"/>
    </location>
</feature>
<name>A0A6N9UZ74_9ACTN</name>
<dbReference type="AlphaFoldDB" id="A0A6N9UZ74"/>
<proteinExistence type="predicted"/>
<protein>
    <submittedName>
        <fullName evidence="3">Maleylpyruvate isomerase family mycothiol-dependent enzyme</fullName>
    </submittedName>
</protein>
<dbReference type="InterPro" id="IPR024344">
    <property type="entry name" value="MDMPI_metal-binding"/>
</dbReference>
<evidence type="ECO:0000259" key="2">
    <source>
        <dbReference type="Pfam" id="PF11716"/>
    </source>
</evidence>
<dbReference type="GO" id="GO:0046872">
    <property type="term" value="F:metal ion binding"/>
    <property type="evidence" value="ECO:0007669"/>
    <property type="project" value="InterPro"/>
</dbReference>
<evidence type="ECO:0000313" key="4">
    <source>
        <dbReference type="Proteomes" id="UP000469545"/>
    </source>
</evidence>
<gene>
    <name evidence="3" type="ORF">G3I46_36495</name>
</gene>
<dbReference type="Proteomes" id="UP000469545">
    <property type="component" value="Unassembled WGS sequence"/>
</dbReference>
<dbReference type="GO" id="GO:0016853">
    <property type="term" value="F:isomerase activity"/>
    <property type="evidence" value="ECO:0007669"/>
    <property type="project" value="UniProtKB-KW"/>
</dbReference>
<dbReference type="Pfam" id="PF07398">
    <property type="entry name" value="MDMPI_C"/>
    <property type="match status" value="1"/>
</dbReference>
<evidence type="ECO:0000259" key="1">
    <source>
        <dbReference type="Pfam" id="PF07398"/>
    </source>
</evidence>